<evidence type="ECO:0000313" key="1">
    <source>
        <dbReference type="EMBL" id="MCD9559297.1"/>
    </source>
</evidence>
<name>A0ABS8UK75_DATST</name>
<accession>A0ABS8UK75</accession>
<sequence length="82" mass="9351">MLTKHEYKSLEHIPFKSTVRNAVTVQFGHSCKTHCPHFIRRECRRDLTPFSLVADAVNVLPFASFSVKALAKKPKIEEILEG</sequence>
<protein>
    <submittedName>
        <fullName evidence="1">Uncharacterized protein</fullName>
    </submittedName>
</protein>
<comment type="caution">
    <text evidence="1">The sequence shown here is derived from an EMBL/GenBank/DDBJ whole genome shotgun (WGS) entry which is preliminary data.</text>
</comment>
<dbReference type="EMBL" id="JACEIK010002125">
    <property type="protein sequence ID" value="MCD9559297.1"/>
    <property type="molecule type" value="Genomic_DNA"/>
</dbReference>
<feature type="non-terminal residue" evidence="1">
    <location>
        <position position="82"/>
    </location>
</feature>
<organism evidence="1 2">
    <name type="scientific">Datura stramonium</name>
    <name type="common">Jimsonweed</name>
    <name type="synonym">Common thornapple</name>
    <dbReference type="NCBI Taxonomy" id="4076"/>
    <lineage>
        <taxon>Eukaryota</taxon>
        <taxon>Viridiplantae</taxon>
        <taxon>Streptophyta</taxon>
        <taxon>Embryophyta</taxon>
        <taxon>Tracheophyta</taxon>
        <taxon>Spermatophyta</taxon>
        <taxon>Magnoliopsida</taxon>
        <taxon>eudicotyledons</taxon>
        <taxon>Gunneridae</taxon>
        <taxon>Pentapetalae</taxon>
        <taxon>asterids</taxon>
        <taxon>lamiids</taxon>
        <taxon>Solanales</taxon>
        <taxon>Solanaceae</taxon>
        <taxon>Solanoideae</taxon>
        <taxon>Datureae</taxon>
        <taxon>Datura</taxon>
    </lineage>
</organism>
<keyword evidence="2" id="KW-1185">Reference proteome</keyword>
<proteinExistence type="predicted"/>
<gene>
    <name evidence="1" type="ORF">HAX54_017168</name>
</gene>
<evidence type="ECO:0000313" key="2">
    <source>
        <dbReference type="Proteomes" id="UP000823775"/>
    </source>
</evidence>
<dbReference type="Proteomes" id="UP000823775">
    <property type="component" value="Unassembled WGS sequence"/>
</dbReference>
<reference evidence="1 2" key="1">
    <citation type="journal article" date="2021" name="BMC Genomics">
        <title>Datura genome reveals duplications of psychoactive alkaloid biosynthetic genes and high mutation rate following tissue culture.</title>
        <authorList>
            <person name="Rajewski A."/>
            <person name="Carter-House D."/>
            <person name="Stajich J."/>
            <person name="Litt A."/>
        </authorList>
    </citation>
    <scope>NUCLEOTIDE SEQUENCE [LARGE SCALE GENOMIC DNA]</scope>
    <source>
        <strain evidence="1">AR-01</strain>
    </source>
</reference>